<dbReference type="InterPro" id="IPR038765">
    <property type="entry name" value="Papain-like_cys_pep_sf"/>
</dbReference>
<dbReference type="InterPro" id="IPR001300">
    <property type="entry name" value="Peptidase_C2_calpain_cat"/>
</dbReference>
<evidence type="ECO:0000256" key="4">
    <source>
        <dbReference type="ARBA" id="ARBA00022807"/>
    </source>
</evidence>
<keyword evidence="8" id="KW-1185">Reference proteome</keyword>
<accession>A0A9N9JGZ3</accession>
<dbReference type="OrthoDB" id="2418695at2759"/>
<evidence type="ECO:0000313" key="8">
    <source>
        <dbReference type="Proteomes" id="UP000789396"/>
    </source>
</evidence>
<name>A0A9N9JGZ3_9GLOM</name>
<dbReference type="PANTHER" id="PTHR10183">
    <property type="entry name" value="CALPAIN"/>
    <property type="match status" value="1"/>
</dbReference>
<feature type="domain" description="Calpain catalytic" evidence="6">
    <location>
        <begin position="60"/>
        <end position="199"/>
    </location>
</feature>
<comment type="caution">
    <text evidence="7">The sequence shown here is derived from an EMBL/GenBank/DDBJ whole genome shotgun (WGS) entry which is preliminary data.</text>
</comment>
<keyword evidence="3" id="KW-0378">Hydrolase</keyword>
<dbReference type="PROSITE" id="PS50203">
    <property type="entry name" value="CALPAIN_CAT"/>
    <property type="match status" value="1"/>
</dbReference>
<dbReference type="GO" id="GO:0006508">
    <property type="term" value="P:proteolysis"/>
    <property type="evidence" value="ECO:0007669"/>
    <property type="project" value="UniProtKB-KW"/>
</dbReference>
<keyword evidence="2" id="KW-0645">Protease</keyword>
<dbReference type="Proteomes" id="UP000789396">
    <property type="component" value="Unassembled WGS sequence"/>
</dbReference>
<dbReference type="GO" id="GO:0004198">
    <property type="term" value="F:calcium-dependent cysteine-type endopeptidase activity"/>
    <property type="evidence" value="ECO:0007669"/>
    <property type="project" value="InterPro"/>
</dbReference>
<reference evidence="7" key="1">
    <citation type="submission" date="2021-06" db="EMBL/GenBank/DDBJ databases">
        <authorList>
            <person name="Kallberg Y."/>
            <person name="Tangrot J."/>
            <person name="Rosling A."/>
        </authorList>
    </citation>
    <scope>NUCLEOTIDE SEQUENCE</scope>
    <source>
        <strain evidence="7">IN212</strain>
    </source>
</reference>
<evidence type="ECO:0000313" key="7">
    <source>
        <dbReference type="EMBL" id="CAG8780151.1"/>
    </source>
</evidence>
<keyword evidence="4" id="KW-0788">Thiol protease</keyword>
<dbReference type="EMBL" id="CAJVPZ010052133">
    <property type="protein sequence ID" value="CAG8780151.1"/>
    <property type="molecule type" value="Genomic_DNA"/>
</dbReference>
<comment type="similarity">
    <text evidence="1">Belongs to the peptidase C2 family.</text>
</comment>
<organism evidence="7 8">
    <name type="scientific">Racocetra fulgida</name>
    <dbReference type="NCBI Taxonomy" id="60492"/>
    <lineage>
        <taxon>Eukaryota</taxon>
        <taxon>Fungi</taxon>
        <taxon>Fungi incertae sedis</taxon>
        <taxon>Mucoromycota</taxon>
        <taxon>Glomeromycotina</taxon>
        <taxon>Glomeromycetes</taxon>
        <taxon>Diversisporales</taxon>
        <taxon>Gigasporaceae</taxon>
        <taxon>Racocetra</taxon>
    </lineage>
</organism>
<protein>
    <submittedName>
        <fullName evidence="7">3814_t:CDS:1</fullName>
    </submittedName>
</protein>
<comment type="caution">
    <text evidence="5">Lacks conserved residue(s) required for the propagation of feature annotation.</text>
</comment>
<evidence type="ECO:0000256" key="2">
    <source>
        <dbReference type="ARBA" id="ARBA00022670"/>
    </source>
</evidence>
<evidence type="ECO:0000256" key="1">
    <source>
        <dbReference type="ARBA" id="ARBA00007623"/>
    </source>
</evidence>
<sequence>MAYRKENQRKNNRQNVWNNSEVTDVTSELETVIKETKERVKKPKFFIEENVKEKEKANTLMQGDLNDCWFIAALTAIINPNLLENRHKKKDDVNKDNVDSENPNLLENHHEKKDDVVKEDNVDSKIPYLLSNLCVERDEKDGRWVPSIVDDQIFVNGKSENGKWNKSSNQNEVWLPLIEKAFAKLHGDYESIGGGFTGQ</sequence>
<gene>
    <name evidence="7" type="ORF">RFULGI_LOCUS15742</name>
</gene>
<dbReference type="Pfam" id="PF00648">
    <property type="entry name" value="Peptidase_C2"/>
    <property type="match status" value="1"/>
</dbReference>
<proteinExistence type="inferred from homology"/>
<dbReference type="InterPro" id="IPR022684">
    <property type="entry name" value="Calpain_cysteine_protease"/>
</dbReference>
<evidence type="ECO:0000256" key="3">
    <source>
        <dbReference type="ARBA" id="ARBA00022801"/>
    </source>
</evidence>
<feature type="non-terminal residue" evidence="7">
    <location>
        <position position="199"/>
    </location>
</feature>
<dbReference type="AlphaFoldDB" id="A0A9N9JGZ3"/>
<evidence type="ECO:0000256" key="5">
    <source>
        <dbReference type="PROSITE-ProRule" id="PRU00239"/>
    </source>
</evidence>
<dbReference type="PANTHER" id="PTHR10183:SF379">
    <property type="entry name" value="CALPAIN-5"/>
    <property type="match status" value="1"/>
</dbReference>
<dbReference type="SUPFAM" id="SSF54001">
    <property type="entry name" value="Cysteine proteinases"/>
    <property type="match status" value="1"/>
</dbReference>
<evidence type="ECO:0000259" key="6">
    <source>
        <dbReference type="PROSITE" id="PS50203"/>
    </source>
</evidence>